<evidence type="ECO:0000313" key="3">
    <source>
        <dbReference type="EnsemblPlants" id="KQJ94736"/>
    </source>
</evidence>
<feature type="compositionally biased region" description="Basic residues" evidence="1">
    <location>
        <begin position="167"/>
        <end position="177"/>
    </location>
</feature>
<accession>A0A0Q3J964</accession>
<dbReference type="EMBL" id="CM000882">
    <property type="protein sequence ID" value="KQJ94736.1"/>
    <property type="molecule type" value="Genomic_DNA"/>
</dbReference>
<feature type="compositionally biased region" description="Basic and acidic residues" evidence="1">
    <location>
        <begin position="184"/>
        <end position="204"/>
    </location>
</feature>
<evidence type="ECO:0000256" key="1">
    <source>
        <dbReference type="SAM" id="MobiDB-lite"/>
    </source>
</evidence>
<dbReference type="Gramene" id="KQJ94736">
    <property type="protein sequence ID" value="KQJ94736"/>
    <property type="gene ID" value="BRADI_3g12887v3"/>
</dbReference>
<reference evidence="3" key="3">
    <citation type="submission" date="2018-08" db="UniProtKB">
        <authorList>
            <consortium name="EnsemblPlants"/>
        </authorList>
    </citation>
    <scope>IDENTIFICATION</scope>
    <source>
        <strain evidence="3">cv. Bd21</strain>
    </source>
</reference>
<proteinExistence type="predicted"/>
<dbReference type="InParanoid" id="A0A0Q3J964"/>
<feature type="region of interest" description="Disordered" evidence="1">
    <location>
        <begin position="167"/>
        <end position="204"/>
    </location>
</feature>
<gene>
    <name evidence="2" type="ORF">BRADI_3g12887v3</name>
</gene>
<evidence type="ECO:0000313" key="2">
    <source>
        <dbReference type="EMBL" id="KQJ94736.1"/>
    </source>
</evidence>
<sequence>MSYKVAEFLDQGQGKLLEPRYEPSRLRIFPPRCVSSPSPVGAPPLPIRSLSLALSLSSCLRSSPAQTTAACTVLALDGSTDCPAHKQPPSLRLHGLGDELGVRATERVLRGRVCERSRQRERERDIPAASGLGGGGSGDAMARGAAALGTGTGVIFHGGGSDCRRPGLRPWRRRRGLHGGGRGELGEERERESGRIVLREMESG</sequence>
<name>A0A0Q3J964_BRADI</name>
<feature type="compositionally biased region" description="Basic and acidic residues" evidence="1">
    <location>
        <begin position="114"/>
        <end position="126"/>
    </location>
</feature>
<feature type="region of interest" description="Disordered" evidence="1">
    <location>
        <begin position="114"/>
        <end position="139"/>
    </location>
</feature>
<dbReference type="AlphaFoldDB" id="A0A0Q3J964"/>
<evidence type="ECO:0000313" key="4">
    <source>
        <dbReference type="Proteomes" id="UP000008810"/>
    </source>
</evidence>
<dbReference type="EnsemblPlants" id="KQJ94736">
    <property type="protein sequence ID" value="KQJ94736"/>
    <property type="gene ID" value="BRADI_3g12887v3"/>
</dbReference>
<organism evidence="2">
    <name type="scientific">Brachypodium distachyon</name>
    <name type="common">Purple false brome</name>
    <name type="synonym">Trachynia distachya</name>
    <dbReference type="NCBI Taxonomy" id="15368"/>
    <lineage>
        <taxon>Eukaryota</taxon>
        <taxon>Viridiplantae</taxon>
        <taxon>Streptophyta</taxon>
        <taxon>Embryophyta</taxon>
        <taxon>Tracheophyta</taxon>
        <taxon>Spermatophyta</taxon>
        <taxon>Magnoliopsida</taxon>
        <taxon>Liliopsida</taxon>
        <taxon>Poales</taxon>
        <taxon>Poaceae</taxon>
        <taxon>BOP clade</taxon>
        <taxon>Pooideae</taxon>
        <taxon>Stipodae</taxon>
        <taxon>Brachypodieae</taxon>
        <taxon>Brachypodium</taxon>
    </lineage>
</organism>
<dbReference type="Proteomes" id="UP000008810">
    <property type="component" value="Chromosome 3"/>
</dbReference>
<reference evidence="2 3" key="1">
    <citation type="journal article" date="2010" name="Nature">
        <title>Genome sequencing and analysis of the model grass Brachypodium distachyon.</title>
        <authorList>
            <consortium name="International Brachypodium Initiative"/>
        </authorList>
    </citation>
    <scope>NUCLEOTIDE SEQUENCE [LARGE SCALE GENOMIC DNA]</scope>
    <source>
        <strain evidence="2 3">Bd21</strain>
    </source>
</reference>
<reference evidence="2" key="2">
    <citation type="submission" date="2017-06" db="EMBL/GenBank/DDBJ databases">
        <title>WGS assembly of Brachypodium distachyon.</title>
        <authorList>
            <consortium name="The International Brachypodium Initiative"/>
            <person name="Lucas S."/>
            <person name="Harmon-Smith M."/>
            <person name="Lail K."/>
            <person name="Tice H."/>
            <person name="Grimwood J."/>
            <person name="Bruce D."/>
            <person name="Barry K."/>
            <person name="Shu S."/>
            <person name="Lindquist E."/>
            <person name="Wang M."/>
            <person name="Pitluck S."/>
            <person name="Vogel J.P."/>
            <person name="Garvin D.F."/>
            <person name="Mockler T.C."/>
            <person name="Schmutz J."/>
            <person name="Rokhsar D."/>
            <person name="Bevan M.W."/>
        </authorList>
    </citation>
    <scope>NUCLEOTIDE SEQUENCE</scope>
    <source>
        <strain evidence="2">Bd21</strain>
    </source>
</reference>
<protein>
    <submittedName>
        <fullName evidence="2 3">Uncharacterized protein</fullName>
    </submittedName>
</protein>
<keyword evidence="4" id="KW-1185">Reference proteome</keyword>